<dbReference type="GO" id="GO:0016787">
    <property type="term" value="F:hydrolase activity"/>
    <property type="evidence" value="ECO:0007669"/>
    <property type="project" value="UniProtKB-KW"/>
</dbReference>
<dbReference type="RefSeq" id="WP_091499390.1">
    <property type="nucleotide sequence ID" value="NZ_FODJ01000011.1"/>
</dbReference>
<dbReference type="SUPFAM" id="SSF109604">
    <property type="entry name" value="HD-domain/PDEase-like"/>
    <property type="match status" value="1"/>
</dbReference>
<evidence type="ECO:0000313" key="3">
    <source>
        <dbReference type="EMBL" id="SEO69630.1"/>
    </source>
</evidence>
<sequence length="408" mass="46996">MSNDLSYFYELIPLHIRLTDEERQTILTQFPSPKLPEGNTLFTLDNEEAGSKISQRLLVNDFEVRLTRTQKQFLKLSFSNNSGMIDGKMWDNNGALEKNIPLLESNAIFDVEGVIDSYNGNKSIVVNQLIPVKDQLEPFSLLPYTDESFADLTIELISYLNELDEPFRKLAKETVHYFWDDFRLVPAAKGYHHNYLGGLLKHTVGLMRFARYILSFEKGHIEALLTLVQKVEKMYKAELYTQYRQGQDSKKRMIWNETIDHLYKMIQGAMTYSDQNPNYNLLIVAILYHDIGKILEYDHAGKSFKAFNFLYPTANKDALLTRNQAGIGMDPLGVLVGHIPYGVILLTKLIEQFDISLSIEDIHQLNHCILCHHGLPEWGSAVRHPQTLEGYLIHIVDYLDSRYENADK</sequence>
<evidence type="ECO:0000313" key="4">
    <source>
        <dbReference type="Proteomes" id="UP000199300"/>
    </source>
</evidence>
<keyword evidence="4" id="KW-1185">Reference proteome</keyword>
<dbReference type="EMBL" id="FODJ01000011">
    <property type="protein sequence ID" value="SEO69630.1"/>
    <property type="molecule type" value="Genomic_DNA"/>
</dbReference>
<accession>A0A1H8RTE3</accession>
<reference evidence="3 4" key="1">
    <citation type="submission" date="2016-10" db="EMBL/GenBank/DDBJ databases">
        <authorList>
            <person name="de Groot N.N."/>
        </authorList>
    </citation>
    <scope>NUCLEOTIDE SEQUENCE [LARGE SCALE GENOMIC DNA]</scope>
    <source>
        <strain evidence="3 4">CGMCC 1.10434</strain>
    </source>
</reference>
<feature type="domain" description="HD" evidence="2">
    <location>
        <begin position="258"/>
        <end position="400"/>
    </location>
</feature>
<dbReference type="InterPro" id="IPR006674">
    <property type="entry name" value="HD_domain"/>
</dbReference>
<protein>
    <submittedName>
        <fullName evidence="3">3'-5' exoribonuclease</fullName>
    </submittedName>
</protein>
<dbReference type="OrthoDB" id="9778453at2"/>
<dbReference type="STRING" id="872970.SAMN04488134_11128"/>
<dbReference type="AlphaFoldDB" id="A0A1H8RTE3"/>
<dbReference type="Proteomes" id="UP000199300">
    <property type="component" value="Unassembled WGS sequence"/>
</dbReference>
<gene>
    <name evidence="3" type="ORF">SAMN04488134_11128</name>
</gene>
<dbReference type="PANTHER" id="PTHR37294">
    <property type="entry name" value="3'-5' EXORIBONUCLEASE YHAM"/>
    <property type="match status" value="1"/>
</dbReference>
<evidence type="ECO:0000259" key="2">
    <source>
        <dbReference type="Pfam" id="PF01966"/>
    </source>
</evidence>
<dbReference type="PANTHER" id="PTHR37294:SF1">
    <property type="entry name" value="3'-5' EXORIBONUCLEASE YHAM"/>
    <property type="match status" value="1"/>
</dbReference>
<dbReference type="GO" id="GO:0031125">
    <property type="term" value="P:rRNA 3'-end processing"/>
    <property type="evidence" value="ECO:0007669"/>
    <property type="project" value="TreeGrafter"/>
</dbReference>
<dbReference type="Pfam" id="PF01966">
    <property type="entry name" value="HD"/>
    <property type="match status" value="1"/>
</dbReference>
<organism evidence="3 4">
    <name type="scientific">Amphibacillus marinus</name>
    <dbReference type="NCBI Taxonomy" id="872970"/>
    <lineage>
        <taxon>Bacteria</taxon>
        <taxon>Bacillati</taxon>
        <taxon>Bacillota</taxon>
        <taxon>Bacilli</taxon>
        <taxon>Bacillales</taxon>
        <taxon>Bacillaceae</taxon>
        <taxon>Amphibacillus</taxon>
    </lineage>
</organism>
<name>A0A1H8RTE3_9BACI</name>
<dbReference type="InterPro" id="IPR050798">
    <property type="entry name" value="YhaM_exoribonuc/phosphodiest"/>
</dbReference>
<keyword evidence="1" id="KW-0378">Hydrolase</keyword>
<dbReference type="Gene3D" id="1.10.3210.10">
    <property type="entry name" value="Hypothetical protein af1432"/>
    <property type="match status" value="1"/>
</dbReference>
<proteinExistence type="predicted"/>
<evidence type="ECO:0000256" key="1">
    <source>
        <dbReference type="ARBA" id="ARBA00022801"/>
    </source>
</evidence>